<gene>
    <name evidence="3" type="ORF">HPBE_LOCUS8114</name>
</gene>
<dbReference type="InterPro" id="IPR036396">
    <property type="entry name" value="Cyt_P450_sf"/>
</dbReference>
<dbReference type="GO" id="GO:0005506">
    <property type="term" value="F:iron ion binding"/>
    <property type="evidence" value="ECO:0007669"/>
    <property type="project" value="InterPro"/>
</dbReference>
<dbReference type="GO" id="GO:0004497">
    <property type="term" value="F:monooxygenase activity"/>
    <property type="evidence" value="ECO:0007669"/>
    <property type="project" value="UniProtKB-KW"/>
</dbReference>
<comment type="similarity">
    <text evidence="1">Belongs to the cytochrome P450 family.</text>
</comment>
<reference evidence="3 4" key="1">
    <citation type="submission" date="2018-11" db="EMBL/GenBank/DDBJ databases">
        <authorList>
            <consortium name="Pathogen Informatics"/>
        </authorList>
    </citation>
    <scope>NUCLEOTIDE SEQUENCE [LARGE SCALE GENOMIC DNA]</scope>
</reference>
<dbReference type="WBParaSite" id="HPBE_0000811301-mRNA-1">
    <property type="protein sequence ID" value="HPBE_0000811301-mRNA-1"/>
    <property type="gene ID" value="HPBE_0000811301"/>
</dbReference>
<evidence type="ECO:0000256" key="1">
    <source>
        <dbReference type="ARBA" id="ARBA00010617"/>
    </source>
</evidence>
<proteinExistence type="inferred from homology"/>
<dbReference type="PANTHER" id="PTHR24284">
    <property type="entry name" value="CYTOCHROME P450 FAMILY"/>
    <property type="match status" value="1"/>
</dbReference>
<dbReference type="EMBL" id="UZAH01026062">
    <property type="protein sequence ID" value="VDO75001.1"/>
    <property type="molecule type" value="Genomic_DNA"/>
</dbReference>
<dbReference type="PRINTS" id="PR00463">
    <property type="entry name" value="EP450I"/>
</dbReference>
<reference evidence="5" key="2">
    <citation type="submission" date="2019-09" db="UniProtKB">
        <authorList>
            <consortium name="WormBaseParasite"/>
        </authorList>
    </citation>
    <scope>IDENTIFICATION</scope>
</reference>
<keyword evidence="2" id="KW-0560">Oxidoreductase</keyword>
<organism evidence="4 5">
    <name type="scientific">Heligmosomoides polygyrus</name>
    <name type="common">Parasitic roundworm</name>
    <dbReference type="NCBI Taxonomy" id="6339"/>
    <lineage>
        <taxon>Eukaryota</taxon>
        <taxon>Metazoa</taxon>
        <taxon>Ecdysozoa</taxon>
        <taxon>Nematoda</taxon>
        <taxon>Chromadorea</taxon>
        <taxon>Rhabditida</taxon>
        <taxon>Rhabditina</taxon>
        <taxon>Rhabditomorpha</taxon>
        <taxon>Strongyloidea</taxon>
        <taxon>Heligmosomidae</taxon>
        <taxon>Heligmosomoides</taxon>
    </lineage>
</organism>
<name>A0A183FLH2_HELPZ</name>
<dbReference type="InterPro" id="IPR002401">
    <property type="entry name" value="Cyt_P450_E_grp-I"/>
</dbReference>
<protein>
    <submittedName>
        <fullName evidence="5">Cytochrome P450</fullName>
    </submittedName>
</protein>
<dbReference type="OrthoDB" id="5837859at2759"/>
<evidence type="ECO:0000313" key="4">
    <source>
        <dbReference type="Proteomes" id="UP000050761"/>
    </source>
</evidence>
<sequence>MFALLIALLTISVASYVWLFYRHVKRFPKGPTPLPIIGNLLSINLRKLHEDFDRISKDYGDIFTVWLPRPCVVVMNHESIKEAFTKKGDDFSGRMGLFPDTLFQNVENGGIIFSQGENWKEQRRTSLHILRDFGMGKNKMEEQVCLSAQEFLAYLNAVEDKSEIDLRKPIQVGGSILLPLLMTAEENS</sequence>
<dbReference type="InterPro" id="IPR001128">
    <property type="entry name" value="Cyt_P450"/>
</dbReference>
<dbReference type="Gene3D" id="1.10.630.10">
    <property type="entry name" value="Cytochrome P450"/>
    <property type="match status" value="1"/>
</dbReference>
<accession>A0A183FLH2</accession>
<dbReference type="SUPFAM" id="SSF48264">
    <property type="entry name" value="Cytochrome P450"/>
    <property type="match status" value="1"/>
</dbReference>
<evidence type="ECO:0000256" key="2">
    <source>
        <dbReference type="ARBA" id="ARBA00023033"/>
    </source>
</evidence>
<evidence type="ECO:0000313" key="3">
    <source>
        <dbReference type="EMBL" id="VDO75001.1"/>
    </source>
</evidence>
<dbReference type="GO" id="GO:0016705">
    <property type="term" value="F:oxidoreductase activity, acting on paired donors, with incorporation or reduction of molecular oxygen"/>
    <property type="evidence" value="ECO:0007669"/>
    <property type="project" value="InterPro"/>
</dbReference>
<evidence type="ECO:0000313" key="5">
    <source>
        <dbReference type="WBParaSite" id="HPBE_0000811301-mRNA-1"/>
    </source>
</evidence>
<keyword evidence="4" id="KW-1185">Reference proteome</keyword>
<accession>A0A3P7XKS0</accession>
<dbReference type="Proteomes" id="UP000050761">
    <property type="component" value="Unassembled WGS sequence"/>
</dbReference>
<dbReference type="AlphaFoldDB" id="A0A183FLH2"/>
<dbReference type="PANTHER" id="PTHR24284:SF1">
    <property type="entry name" value="CYTOCHROME P450 FAMILY"/>
    <property type="match status" value="1"/>
</dbReference>
<dbReference type="Pfam" id="PF00067">
    <property type="entry name" value="p450"/>
    <property type="match status" value="1"/>
</dbReference>
<dbReference type="GO" id="GO:0020037">
    <property type="term" value="F:heme binding"/>
    <property type="evidence" value="ECO:0007669"/>
    <property type="project" value="InterPro"/>
</dbReference>
<keyword evidence="2" id="KW-0503">Monooxygenase</keyword>